<keyword evidence="5" id="KW-1185">Reference proteome</keyword>
<keyword evidence="3" id="KW-0560">Oxidoreductase</keyword>
<accession>A0ABR2XZ58</accession>
<sequence>MLFTIIIGIAVVVILAVSMTDVLEMFRVVLLGSRNDAPRGAAGFDSAKNIPSLAGKIIMITGAAGFLGRQTAIELALYGRPACIYIADLPRNEAAKKALGKEIIDEAYGDHGETAEPRTEVRFVDLDLASLDSVRDCAANFVAQDKQLDMLFLNAGIIRVSPATTRDGYEAHFGINYLGHALLARLLAPSLQHVAERPGADIRVVVVSSEGHLMAPKIGVDFDSVKRDCAGMHYAKRCGQSKVALIGLTKELSREYPQFKVVAVHPGRILTGMAESLRKESLLTRLTLPIAPLFCVPTTVGIRNHLWASTSPDVVSGMYYEPVGVPGKLSASAQDEKFLKRLHEWTSDALSAIKPLE</sequence>
<proteinExistence type="inferred from homology"/>
<protein>
    <submittedName>
        <fullName evidence="4">Uncharacterized protein</fullName>
    </submittedName>
</protein>
<evidence type="ECO:0000256" key="3">
    <source>
        <dbReference type="ARBA" id="ARBA00023002"/>
    </source>
</evidence>
<dbReference type="EMBL" id="JARVKM010000012">
    <property type="protein sequence ID" value="KAK9779093.1"/>
    <property type="molecule type" value="Genomic_DNA"/>
</dbReference>
<comment type="caution">
    <text evidence="4">The sequence shown here is derived from an EMBL/GenBank/DDBJ whole genome shotgun (WGS) entry which is preliminary data.</text>
</comment>
<gene>
    <name evidence="4" type="ORF">SCAR479_03960</name>
</gene>
<keyword evidence="2" id="KW-0521">NADP</keyword>
<evidence type="ECO:0000313" key="4">
    <source>
        <dbReference type="EMBL" id="KAK9779093.1"/>
    </source>
</evidence>
<dbReference type="Proteomes" id="UP001465668">
    <property type="component" value="Unassembled WGS sequence"/>
</dbReference>
<evidence type="ECO:0000256" key="2">
    <source>
        <dbReference type="ARBA" id="ARBA00022857"/>
    </source>
</evidence>
<dbReference type="PANTHER" id="PTHR24320">
    <property type="entry name" value="RETINOL DEHYDROGENASE"/>
    <property type="match status" value="1"/>
</dbReference>
<dbReference type="Gene3D" id="3.40.50.720">
    <property type="entry name" value="NAD(P)-binding Rossmann-like Domain"/>
    <property type="match status" value="1"/>
</dbReference>
<dbReference type="SUPFAM" id="SSF51735">
    <property type="entry name" value="NAD(P)-binding Rossmann-fold domains"/>
    <property type="match status" value="1"/>
</dbReference>
<name>A0ABR2XZ58_9PEZI</name>
<reference evidence="4 5" key="1">
    <citation type="submission" date="2024-02" db="EMBL/GenBank/DDBJ databases">
        <title>First draft genome assembly of two strains of Seiridium cardinale.</title>
        <authorList>
            <person name="Emiliani G."/>
            <person name="Scali E."/>
        </authorList>
    </citation>
    <scope>NUCLEOTIDE SEQUENCE [LARGE SCALE GENOMIC DNA]</scope>
    <source>
        <strain evidence="4 5">BM-138-000479</strain>
    </source>
</reference>
<organism evidence="4 5">
    <name type="scientific">Seiridium cardinale</name>
    <dbReference type="NCBI Taxonomy" id="138064"/>
    <lineage>
        <taxon>Eukaryota</taxon>
        <taxon>Fungi</taxon>
        <taxon>Dikarya</taxon>
        <taxon>Ascomycota</taxon>
        <taxon>Pezizomycotina</taxon>
        <taxon>Sordariomycetes</taxon>
        <taxon>Xylariomycetidae</taxon>
        <taxon>Amphisphaeriales</taxon>
        <taxon>Sporocadaceae</taxon>
        <taxon>Seiridium</taxon>
    </lineage>
</organism>
<dbReference type="InterPro" id="IPR036291">
    <property type="entry name" value="NAD(P)-bd_dom_sf"/>
</dbReference>
<dbReference type="Pfam" id="PF00106">
    <property type="entry name" value="adh_short"/>
    <property type="match status" value="1"/>
</dbReference>
<evidence type="ECO:0000313" key="5">
    <source>
        <dbReference type="Proteomes" id="UP001465668"/>
    </source>
</evidence>
<comment type="similarity">
    <text evidence="1">Belongs to the short-chain dehydrogenases/reductases (SDR) family.</text>
</comment>
<dbReference type="InterPro" id="IPR002347">
    <property type="entry name" value="SDR_fam"/>
</dbReference>
<evidence type="ECO:0000256" key="1">
    <source>
        <dbReference type="ARBA" id="ARBA00006484"/>
    </source>
</evidence>
<dbReference type="PRINTS" id="PR00081">
    <property type="entry name" value="GDHRDH"/>
</dbReference>
<dbReference type="PANTHER" id="PTHR24320:SF282">
    <property type="entry name" value="WW DOMAIN-CONTAINING OXIDOREDUCTASE"/>
    <property type="match status" value="1"/>
</dbReference>